<dbReference type="SUPFAM" id="SSF55681">
    <property type="entry name" value="Class II aaRS and biotin synthetases"/>
    <property type="match status" value="1"/>
</dbReference>
<keyword evidence="8" id="KW-0547">Nucleotide-binding</keyword>
<dbReference type="PANTHER" id="PTHR12561">
    <property type="entry name" value="LIPOATE-PROTEIN LIGASE"/>
    <property type="match status" value="1"/>
</dbReference>
<dbReference type="Pfam" id="PF10437">
    <property type="entry name" value="Lip_prot_lig_C"/>
    <property type="match status" value="1"/>
</dbReference>
<dbReference type="GO" id="GO:0005739">
    <property type="term" value="C:mitochondrion"/>
    <property type="evidence" value="ECO:0007669"/>
    <property type="project" value="TreeGrafter"/>
</dbReference>
<reference evidence="12" key="1">
    <citation type="submission" date="2021-06" db="EMBL/GenBank/DDBJ databases">
        <authorList>
            <person name="Kallberg Y."/>
            <person name="Tangrot J."/>
            <person name="Rosling A."/>
        </authorList>
    </citation>
    <scope>NUCLEOTIDE SEQUENCE</scope>
    <source>
        <strain evidence="12">CL551</strain>
    </source>
</reference>
<evidence type="ECO:0000256" key="10">
    <source>
        <dbReference type="ARBA" id="ARBA00048037"/>
    </source>
</evidence>
<dbReference type="GO" id="GO:0016979">
    <property type="term" value="F:lipoate-protein ligase activity"/>
    <property type="evidence" value="ECO:0007669"/>
    <property type="project" value="UniProtKB-EC"/>
</dbReference>
<name>A0A9N9EN71_9GLOM</name>
<evidence type="ECO:0000256" key="2">
    <source>
        <dbReference type="ARBA" id="ARBA00005085"/>
    </source>
</evidence>
<dbReference type="Proteomes" id="UP000789342">
    <property type="component" value="Unassembled WGS sequence"/>
</dbReference>
<dbReference type="InterPro" id="IPR045864">
    <property type="entry name" value="aa-tRNA-synth_II/BPL/LPL"/>
</dbReference>
<evidence type="ECO:0000256" key="5">
    <source>
        <dbReference type="ARBA" id="ARBA00012367"/>
    </source>
</evidence>
<protein>
    <recommendedName>
        <fullName evidence="6">Putative lipoate-protein ligase A</fullName>
        <ecNumber evidence="5">6.3.1.20</ecNumber>
    </recommendedName>
</protein>
<dbReference type="Pfam" id="PF21948">
    <property type="entry name" value="LplA-B_cat"/>
    <property type="match status" value="1"/>
</dbReference>
<evidence type="ECO:0000256" key="8">
    <source>
        <dbReference type="ARBA" id="ARBA00022741"/>
    </source>
</evidence>
<keyword evidence="9" id="KW-0067">ATP-binding</keyword>
<evidence type="ECO:0000313" key="12">
    <source>
        <dbReference type="EMBL" id="CAG8685909.1"/>
    </source>
</evidence>
<comment type="pathway">
    <text evidence="3">Protein modification; protein lipoylation via exogenous pathway; protein N(6)-(lipoyl)lysine from lipoate: step 1/2.</text>
</comment>
<dbReference type="PANTHER" id="PTHR12561:SF3">
    <property type="entry name" value="LIPOYLTRANSFERASE 1, MITOCHONDRIAL"/>
    <property type="match status" value="1"/>
</dbReference>
<accession>A0A9N9EN71</accession>
<dbReference type="GO" id="GO:0009249">
    <property type="term" value="P:protein lipoylation"/>
    <property type="evidence" value="ECO:0007669"/>
    <property type="project" value="InterPro"/>
</dbReference>
<comment type="similarity">
    <text evidence="4">Belongs to the LplA family.</text>
</comment>
<gene>
    <name evidence="12" type="ORF">AMORRO_LOCUS11464</name>
</gene>
<dbReference type="GO" id="GO:0005524">
    <property type="term" value="F:ATP binding"/>
    <property type="evidence" value="ECO:0007669"/>
    <property type="project" value="UniProtKB-KW"/>
</dbReference>
<dbReference type="EMBL" id="CAJVPV010014611">
    <property type="protein sequence ID" value="CAG8685909.1"/>
    <property type="molecule type" value="Genomic_DNA"/>
</dbReference>
<proteinExistence type="inferred from homology"/>
<dbReference type="OrthoDB" id="201621at2759"/>
<evidence type="ECO:0000259" key="11">
    <source>
        <dbReference type="PROSITE" id="PS51733"/>
    </source>
</evidence>
<dbReference type="PROSITE" id="PS51733">
    <property type="entry name" value="BPL_LPL_CATALYTIC"/>
    <property type="match status" value="1"/>
</dbReference>
<comment type="catalytic activity">
    <reaction evidence="10">
        <text>L-lysyl-[lipoyl-carrier protein] + (R)-lipoate + ATP = N(6)-[(R)-lipoyl]-L-lysyl-[lipoyl-carrier protein] + AMP + diphosphate + H(+)</text>
        <dbReference type="Rhea" id="RHEA:49288"/>
        <dbReference type="Rhea" id="RHEA-COMP:10500"/>
        <dbReference type="Rhea" id="RHEA-COMP:10502"/>
        <dbReference type="ChEBI" id="CHEBI:15378"/>
        <dbReference type="ChEBI" id="CHEBI:29969"/>
        <dbReference type="ChEBI" id="CHEBI:30616"/>
        <dbReference type="ChEBI" id="CHEBI:33019"/>
        <dbReference type="ChEBI" id="CHEBI:83088"/>
        <dbReference type="ChEBI" id="CHEBI:83099"/>
        <dbReference type="ChEBI" id="CHEBI:456215"/>
        <dbReference type="EC" id="6.3.1.20"/>
    </reaction>
</comment>
<dbReference type="InterPro" id="IPR004143">
    <property type="entry name" value="BPL_LPL_catalytic"/>
</dbReference>
<evidence type="ECO:0000256" key="4">
    <source>
        <dbReference type="ARBA" id="ARBA00008242"/>
    </source>
</evidence>
<sequence>MSITKLRSLTGRSSSKCISRLYSNGVYERNFSDNVDIFLLSFSLLDLVITNACNKNNIPIKKFQCYVSKLTDPWANLAFEEWEHQIPIIRRKSGGGSVFHDIGNTNYTLITPRKNFTRAYAAELVANAVKTRLDIPAYVNERHDIMIDSFKISIFLNWHCNAEYTRAYHHGTMLIDTDLNQIGRYLRVGKKNLITKGVQSVPSPVTNLRKYSSTVNHHSFCKSVLEEFRERCCDHLNDMQPVYVDESMISEIPKIVEYLEELKSWDWTFGQTPEFTHEFEESFTWGHMKAFIKSRDGIITAVTLTPSNIEYENLSAILEDSLEGSKYDNEGITQAVSKSLVDVQLSNTSSIGVITPSTSSSIRNPHEILMDIGNWIVKSL</sequence>
<evidence type="ECO:0000256" key="7">
    <source>
        <dbReference type="ARBA" id="ARBA00022598"/>
    </source>
</evidence>
<evidence type="ECO:0000256" key="9">
    <source>
        <dbReference type="ARBA" id="ARBA00022840"/>
    </source>
</evidence>
<keyword evidence="7" id="KW-0436">Ligase</keyword>
<dbReference type="Gene3D" id="3.30.390.50">
    <property type="entry name" value="CO dehydrogenase flavoprotein, C-terminal domain"/>
    <property type="match status" value="1"/>
</dbReference>
<feature type="domain" description="BPL/LPL catalytic" evidence="11">
    <location>
        <begin position="51"/>
        <end position="236"/>
    </location>
</feature>
<evidence type="ECO:0000256" key="1">
    <source>
        <dbReference type="ARBA" id="ARBA00003253"/>
    </source>
</evidence>
<dbReference type="EC" id="6.3.1.20" evidence="5"/>
<dbReference type="Gene3D" id="3.30.930.10">
    <property type="entry name" value="Bira Bifunctional Protein, Domain 2"/>
    <property type="match status" value="1"/>
</dbReference>
<dbReference type="InterPro" id="IPR019491">
    <property type="entry name" value="Lipoate_protein_ligase_C"/>
</dbReference>
<comment type="caution">
    <text evidence="12">The sequence shown here is derived from an EMBL/GenBank/DDBJ whole genome shotgun (WGS) entry which is preliminary data.</text>
</comment>
<evidence type="ECO:0000313" key="13">
    <source>
        <dbReference type="Proteomes" id="UP000789342"/>
    </source>
</evidence>
<keyword evidence="13" id="KW-1185">Reference proteome</keyword>
<comment type="pathway">
    <text evidence="2">Protein modification; protein lipoylation via exogenous pathway; protein N(6)-(lipoyl)lysine from lipoate: step 2/2.</text>
</comment>
<evidence type="ECO:0000256" key="6">
    <source>
        <dbReference type="ARBA" id="ARBA00015925"/>
    </source>
</evidence>
<dbReference type="AlphaFoldDB" id="A0A9N9EN71"/>
<dbReference type="InterPro" id="IPR004562">
    <property type="entry name" value="LipoylTrfase_LipoateP_Ligase"/>
</dbReference>
<organism evidence="12 13">
    <name type="scientific">Acaulospora morrowiae</name>
    <dbReference type="NCBI Taxonomy" id="94023"/>
    <lineage>
        <taxon>Eukaryota</taxon>
        <taxon>Fungi</taxon>
        <taxon>Fungi incertae sedis</taxon>
        <taxon>Mucoromycota</taxon>
        <taxon>Glomeromycotina</taxon>
        <taxon>Glomeromycetes</taxon>
        <taxon>Diversisporales</taxon>
        <taxon>Acaulosporaceae</taxon>
        <taxon>Acaulospora</taxon>
    </lineage>
</organism>
<dbReference type="GO" id="GO:0017118">
    <property type="term" value="F:lipoyltransferase activity"/>
    <property type="evidence" value="ECO:0007669"/>
    <property type="project" value="TreeGrafter"/>
</dbReference>
<comment type="function">
    <text evidence="1">Catalyzes both the ATP-dependent activation of exogenously supplied lipoate to lipoyl-AMP and the transfer of the activated lipoyl onto the lipoyl domains of lipoate-dependent enzymes.</text>
</comment>
<evidence type="ECO:0000256" key="3">
    <source>
        <dbReference type="ARBA" id="ARBA00005124"/>
    </source>
</evidence>
<dbReference type="SUPFAM" id="SSF82649">
    <property type="entry name" value="SufE/NifU"/>
    <property type="match status" value="1"/>
</dbReference>